<keyword evidence="1" id="KW-0812">Transmembrane</keyword>
<organism evidence="2 3">
    <name type="scientific">Pirellula staleyi (strain ATCC 27377 / DSM 6068 / ICPB 4128)</name>
    <name type="common">Pirella staleyi</name>
    <dbReference type="NCBI Taxonomy" id="530564"/>
    <lineage>
        <taxon>Bacteria</taxon>
        <taxon>Pseudomonadati</taxon>
        <taxon>Planctomycetota</taxon>
        <taxon>Planctomycetia</taxon>
        <taxon>Pirellulales</taxon>
        <taxon>Pirellulaceae</taxon>
        <taxon>Pirellula</taxon>
    </lineage>
</organism>
<evidence type="ECO:0000313" key="3">
    <source>
        <dbReference type="Proteomes" id="UP000001887"/>
    </source>
</evidence>
<protein>
    <submittedName>
        <fullName evidence="2">Uncharacterized protein</fullName>
    </submittedName>
</protein>
<dbReference type="HOGENOM" id="CLU_2975359_0_0_0"/>
<dbReference type="STRING" id="530564.Psta_1352"/>
<dbReference type="Proteomes" id="UP000001887">
    <property type="component" value="Chromosome"/>
</dbReference>
<dbReference type="KEGG" id="psl:Psta_1352"/>
<sequence length="58" mass="6494">MATANNESTPKTKERTNPYTVVLGLTLLAITLACIALVIELRQYGNFPFELVWKTPKI</sequence>
<feature type="transmembrane region" description="Helical" evidence="1">
    <location>
        <begin position="20"/>
        <end position="39"/>
    </location>
</feature>
<keyword evidence="1" id="KW-1133">Transmembrane helix</keyword>
<accession>D2QWS5</accession>
<gene>
    <name evidence="2" type="ordered locus">Psta_1352</name>
</gene>
<name>D2QWS5_PIRSD</name>
<evidence type="ECO:0000313" key="2">
    <source>
        <dbReference type="EMBL" id="ADB16029.1"/>
    </source>
</evidence>
<dbReference type="AlphaFoldDB" id="D2QWS5"/>
<keyword evidence="3" id="KW-1185">Reference proteome</keyword>
<proteinExistence type="predicted"/>
<reference evidence="2 3" key="1">
    <citation type="journal article" date="2009" name="Stand. Genomic Sci.">
        <title>Complete genome sequence of Pirellula staleyi type strain (ATCC 27377).</title>
        <authorList>
            <person name="Clum A."/>
            <person name="Tindall B.J."/>
            <person name="Sikorski J."/>
            <person name="Ivanova N."/>
            <person name="Mavrommatis K."/>
            <person name="Lucas S."/>
            <person name="Glavina del Rio T."/>
            <person name="Nolan M."/>
            <person name="Chen F."/>
            <person name="Tice H."/>
            <person name="Pitluck S."/>
            <person name="Cheng J.F."/>
            <person name="Chertkov O."/>
            <person name="Brettin T."/>
            <person name="Han C."/>
            <person name="Detter J.C."/>
            <person name="Kuske C."/>
            <person name="Bruce D."/>
            <person name="Goodwin L."/>
            <person name="Ovchinikova G."/>
            <person name="Pati A."/>
            <person name="Mikhailova N."/>
            <person name="Chen A."/>
            <person name="Palaniappan K."/>
            <person name="Land M."/>
            <person name="Hauser L."/>
            <person name="Chang Y.J."/>
            <person name="Jeffries C.D."/>
            <person name="Chain P."/>
            <person name="Rohde M."/>
            <person name="Goker M."/>
            <person name="Bristow J."/>
            <person name="Eisen J.A."/>
            <person name="Markowitz V."/>
            <person name="Hugenholtz P."/>
            <person name="Kyrpides N.C."/>
            <person name="Klenk H.P."/>
            <person name="Lapidus A."/>
        </authorList>
    </citation>
    <scope>NUCLEOTIDE SEQUENCE [LARGE SCALE GENOMIC DNA]</scope>
    <source>
        <strain evidence="3">ATCC 27377 / DSM 6068 / ICPB 4128</strain>
    </source>
</reference>
<evidence type="ECO:0000256" key="1">
    <source>
        <dbReference type="SAM" id="Phobius"/>
    </source>
</evidence>
<keyword evidence="1" id="KW-0472">Membrane</keyword>
<dbReference type="EMBL" id="CP001848">
    <property type="protein sequence ID" value="ADB16029.1"/>
    <property type="molecule type" value="Genomic_DNA"/>
</dbReference>